<sequence>MTTHWVRDYGAIVTSAATFFLCASYQRVLLRHGDALIPSEKKEKGGATSSFFREFMQVARIALPTVWCKEALGTFVFVLLFFVLAVIRALTSEANGRVLKSMTEGTGGTRLRNFTHTLLLRTALHLSSSVCSSCVEHLRTWLIGCYRVRLSKHFQERYYSQLVFYRAAVIDKRLEAVDSVVTTYCAEFAEHFTELPYYFVLPALGSATSMVALIRRVGAGASAAACGLVLASVLLMKKFSPPFGKIYASLLSKEDAYRRMLSNSLSNVENIALHRGGEHTRKKLDTQLGVLKGYLDHFALSRGHFNLLELSFATTLRNIASIIVFGDALRKENKSTSDIYVELLYLRDLSKSVTDVVSNFREISHLSTYTLKLAEFDRTLKDIEGDTCDTFPCVASIPDVGTVVPTVVSPSVPIAGALSFPLFTFTNVKLKTPTGHVLFENLNLTIQNDQDWVITGNNGSGKTSLLRLISGLWRACEGDITMSSCVKLLFAPQESYVVPHCTLVEQILYPKIITSLNEGDIACIKEAISLAGAESVVEVLGGFESPAVGCDLSNVDETYDWSSLSGGQKQRVNMARVFYQVLQADRSREIPVVLLDEATSMMDDTEEKVMLNLRKLNARMISVTHREQVVKHHTHVLRALPGGRWMTTKVTQYVSSDDVVTQGISSVGGSSNAEGVGVDLHRGF</sequence>
<dbReference type="Pfam" id="PF00005">
    <property type="entry name" value="ABC_tran"/>
    <property type="match status" value="1"/>
</dbReference>
<dbReference type="GO" id="GO:0015910">
    <property type="term" value="P:long-chain fatty acid import into peroxisome"/>
    <property type="evidence" value="ECO:0007669"/>
    <property type="project" value="TreeGrafter"/>
</dbReference>
<dbReference type="Proteomes" id="UP000195570">
    <property type="component" value="Unassembled WGS sequence"/>
</dbReference>
<keyword evidence="6 8" id="KW-1133">Transmembrane helix</keyword>
<proteinExistence type="inferred from homology"/>
<keyword evidence="4" id="KW-0547">Nucleotide-binding</keyword>
<evidence type="ECO:0000256" key="2">
    <source>
        <dbReference type="ARBA" id="ARBA00022448"/>
    </source>
</evidence>
<name>A0A1G4I5C4_TRYEQ</name>
<dbReference type="InterPro" id="IPR036640">
    <property type="entry name" value="ABC1_TM_sf"/>
</dbReference>
<gene>
    <name evidence="10" type="ORF">TEOVI_000645600</name>
</gene>
<keyword evidence="11" id="KW-1185">Reference proteome</keyword>
<keyword evidence="3 8" id="KW-0812">Transmembrane</keyword>
<dbReference type="PANTHER" id="PTHR11384:SF63">
    <property type="entry name" value="TRANSPORTER, PUTATIVE-RELATED"/>
    <property type="match status" value="1"/>
</dbReference>
<evidence type="ECO:0000256" key="5">
    <source>
        <dbReference type="ARBA" id="ARBA00022840"/>
    </source>
</evidence>
<evidence type="ECO:0000256" key="8">
    <source>
        <dbReference type="SAM" id="Phobius"/>
    </source>
</evidence>
<dbReference type="FunFam" id="3.40.50.300:FF:002587">
    <property type="entry name" value="Multidrug ABC transporter ATP-binding protein"/>
    <property type="match status" value="1"/>
</dbReference>
<dbReference type="SUPFAM" id="SSF90123">
    <property type="entry name" value="ABC transporter transmembrane region"/>
    <property type="match status" value="1"/>
</dbReference>
<evidence type="ECO:0000256" key="3">
    <source>
        <dbReference type="ARBA" id="ARBA00022692"/>
    </source>
</evidence>
<feature type="transmembrane region" description="Helical" evidence="8">
    <location>
        <begin position="71"/>
        <end position="90"/>
    </location>
</feature>
<dbReference type="Gene3D" id="1.20.1560.10">
    <property type="entry name" value="ABC transporter type 1, transmembrane domain"/>
    <property type="match status" value="1"/>
</dbReference>
<protein>
    <submittedName>
        <fullName evidence="10">Glycosomal transporter (GAT3), putative</fullName>
    </submittedName>
</protein>
<evidence type="ECO:0000256" key="6">
    <source>
        <dbReference type="ARBA" id="ARBA00022989"/>
    </source>
</evidence>
<dbReference type="Gene3D" id="3.40.50.300">
    <property type="entry name" value="P-loop containing nucleotide triphosphate hydrolases"/>
    <property type="match status" value="1"/>
</dbReference>
<dbReference type="InterPro" id="IPR017871">
    <property type="entry name" value="ABC_transporter-like_CS"/>
</dbReference>
<comment type="similarity">
    <text evidence="1">Belongs to the ABC transporter superfamily. ABCD family. Peroxisomal fatty acyl CoA transporter (TC 3.A.1.203) subfamily.</text>
</comment>
<dbReference type="GO" id="GO:0016887">
    <property type="term" value="F:ATP hydrolysis activity"/>
    <property type="evidence" value="ECO:0007669"/>
    <property type="project" value="InterPro"/>
</dbReference>
<evidence type="ECO:0000256" key="7">
    <source>
        <dbReference type="ARBA" id="ARBA00023136"/>
    </source>
</evidence>
<dbReference type="GO" id="GO:0140359">
    <property type="term" value="F:ABC-type transporter activity"/>
    <property type="evidence" value="ECO:0007669"/>
    <property type="project" value="InterPro"/>
</dbReference>
<dbReference type="AlphaFoldDB" id="A0A1G4I5C4"/>
<dbReference type="InterPro" id="IPR027417">
    <property type="entry name" value="P-loop_NTPase"/>
</dbReference>
<evidence type="ECO:0000256" key="1">
    <source>
        <dbReference type="ARBA" id="ARBA00008575"/>
    </source>
</evidence>
<dbReference type="PROSITE" id="PS50893">
    <property type="entry name" value="ABC_TRANSPORTER_2"/>
    <property type="match status" value="1"/>
</dbReference>
<feature type="domain" description="ABC transporter" evidence="9">
    <location>
        <begin position="423"/>
        <end position="667"/>
    </location>
</feature>
<dbReference type="InterPro" id="IPR003439">
    <property type="entry name" value="ABC_transporter-like_ATP-bd"/>
</dbReference>
<dbReference type="PANTHER" id="PTHR11384">
    <property type="entry name" value="ATP-BINDING CASSETTE, SUB-FAMILY D MEMBER"/>
    <property type="match status" value="1"/>
</dbReference>
<evidence type="ECO:0000313" key="11">
    <source>
        <dbReference type="Proteomes" id="UP000195570"/>
    </source>
</evidence>
<dbReference type="VEuPathDB" id="TriTrypDB:TEOVI_000645600"/>
<dbReference type="GeneID" id="92380390"/>
<dbReference type="GO" id="GO:0007031">
    <property type="term" value="P:peroxisome organization"/>
    <property type="evidence" value="ECO:0007669"/>
    <property type="project" value="TreeGrafter"/>
</dbReference>
<dbReference type="EMBL" id="CZPT02000675">
    <property type="protein sequence ID" value="SCU67036.1"/>
    <property type="molecule type" value="Genomic_DNA"/>
</dbReference>
<dbReference type="InterPro" id="IPR050835">
    <property type="entry name" value="ABC_transporter_sub-D"/>
</dbReference>
<feature type="transmembrane region" description="Helical" evidence="8">
    <location>
        <begin position="217"/>
        <end position="236"/>
    </location>
</feature>
<dbReference type="InterPro" id="IPR003593">
    <property type="entry name" value="AAA+_ATPase"/>
</dbReference>
<dbReference type="PROSITE" id="PS00211">
    <property type="entry name" value="ABC_TRANSPORTER_1"/>
    <property type="match status" value="1"/>
</dbReference>
<dbReference type="Pfam" id="PF06472">
    <property type="entry name" value="ABC_membrane_2"/>
    <property type="match status" value="1"/>
</dbReference>
<dbReference type="InterPro" id="IPR011527">
    <property type="entry name" value="ABC1_TM_dom"/>
</dbReference>
<evidence type="ECO:0000256" key="4">
    <source>
        <dbReference type="ARBA" id="ARBA00022741"/>
    </source>
</evidence>
<reference evidence="10" key="1">
    <citation type="submission" date="2016-09" db="EMBL/GenBank/DDBJ databases">
        <authorList>
            <person name="Hebert L."/>
            <person name="Moumen B."/>
        </authorList>
    </citation>
    <scope>NUCLEOTIDE SEQUENCE [LARGE SCALE GENOMIC DNA]</scope>
    <source>
        <strain evidence="10">OVI</strain>
    </source>
</reference>
<keyword evidence="2" id="KW-0813">Transport</keyword>
<dbReference type="GO" id="GO:0005524">
    <property type="term" value="F:ATP binding"/>
    <property type="evidence" value="ECO:0007669"/>
    <property type="project" value="UniProtKB-KW"/>
</dbReference>
<dbReference type="GO" id="GO:0006635">
    <property type="term" value="P:fatty acid beta-oxidation"/>
    <property type="evidence" value="ECO:0007669"/>
    <property type="project" value="TreeGrafter"/>
</dbReference>
<dbReference type="SUPFAM" id="SSF52540">
    <property type="entry name" value="P-loop containing nucleoside triphosphate hydrolases"/>
    <property type="match status" value="1"/>
</dbReference>
<dbReference type="GO" id="GO:0005324">
    <property type="term" value="F:long-chain fatty acid transmembrane transporter activity"/>
    <property type="evidence" value="ECO:0007669"/>
    <property type="project" value="TreeGrafter"/>
</dbReference>
<evidence type="ECO:0000259" key="9">
    <source>
        <dbReference type="PROSITE" id="PS50893"/>
    </source>
</evidence>
<keyword evidence="7 8" id="KW-0472">Membrane</keyword>
<accession>A0A1G4I5C4</accession>
<dbReference type="SMART" id="SM00382">
    <property type="entry name" value="AAA"/>
    <property type="match status" value="1"/>
</dbReference>
<dbReference type="RefSeq" id="XP_067078400.1">
    <property type="nucleotide sequence ID" value="XM_067222299.1"/>
</dbReference>
<dbReference type="GO" id="GO:0005778">
    <property type="term" value="C:peroxisomal membrane"/>
    <property type="evidence" value="ECO:0007669"/>
    <property type="project" value="TreeGrafter"/>
</dbReference>
<comment type="caution">
    <text evidence="10">The sequence shown here is derived from an EMBL/GenBank/DDBJ whole genome shotgun (WGS) entry which is preliminary data.</text>
</comment>
<keyword evidence="5" id="KW-0067">ATP-binding</keyword>
<organism evidence="10 11">
    <name type="scientific">Trypanosoma equiperdum</name>
    <dbReference type="NCBI Taxonomy" id="5694"/>
    <lineage>
        <taxon>Eukaryota</taxon>
        <taxon>Discoba</taxon>
        <taxon>Euglenozoa</taxon>
        <taxon>Kinetoplastea</taxon>
        <taxon>Metakinetoplastina</taxon>
        <taxon>Trypanosomatida</taxon>
        <taxon>Trypanosomatidae</taxon>
        <taxon>Trypanosoma</taxon>
    </lineage>
</organism>
<dbReference type="GO" id="GO:0042760">
    <property type="term" value="P:very long-chain fatty acid catabolic process"/>
    <property type="evidence" value="ECO:0007669"/>
    <property type="project" value="TreeGrafter"/>
</dbReference>
<evidence type="ECO:0000313" key="10">
    <source>
        <dbReference type="EMBL" id="SCU67036.1"/>
    </source>
</evidence>